<keyword evidence="2" id="KW-0539">Nucleus</keyword>
<evidence type="ECO:0000256" key="2">
    <source>
        <dbReference type="ARBA" id="ARBA00023242"/>
    </source>
</evidence>
<gene>
    <name evidence="6" type="ORF">CEY00_Acc04382</name>
</gene>
<dbReference type="EMBL" id="NKQK01000011">
    <property type="protein sequence ID" value="PSS18254.1"/>
    <property type="molecule type" value="Genomic_DNA"/>
</dbReference>
<evidence type="ECO:0000256" key="4">
    <source>
        <dbReference type="SAM" id="MobiDB-lite"/>
    </source>
</evidence>
<name>A0A2R6R0U0_ACTCC</name>
<dbReference type="GO" id="GO:0031011">
    <property type="term" value="C:Ino80 complex"/>
    <property type="evidence" value="ECO:0007669"/>
    <property type="project" value="InterPro"/>
</dbReference>
<dbReference type="Gramene" id="PSS18254">
    <property type="protein sequence ID" value="PSS18254"/>
    <property type="gene ID" value="CEY00_Acc04382"/>
</dbReference>
<dbReference type="PANTHER" id="PTHR13052">
    <property type="entry name" value="NFRKB-RELATED"/>
    <property type="match status" value="1"/>
</dbReference>
<evidence type="ECO:0000259" key="5">
    <source>
        <dbReference type="PROSITE" id="PS51916"/>
    </source>
</evidence>
<dbReference type="Proteomes" id="UP000241394">
    <property type="component" value="Chromosome LG11"/>
</dbReference>
<keyword evidence="7" id="KW-1185">Reference proteome</keyword>
<evidence type="ECO:0000313" key="6">
    <source>
        <dbReference type="EMBL" id="PSS18254.1"/>
    </source>
</evidence>
<dbReference type="InterPro" id="IPR024867">
    <property type="entry name" value="NFRKB"/>
</dbReference>
<comment type="caution">
    <text evidence="6">The sequence shown here is derived from an EMBL/GenBank/DDBJ whole genome shotgun (WGS) entry which is preliminary data.</text>
</comment>
<dbReference type="PROSITE" id="PS51916">
    <property type="entry name" value="DEUBAD"/>
    <property type="match status" value="1"/>
</dbReference>
<feature type="domain" description="DEUBAD" evidence="5">
    <location>
        <begin position="88"/>
        <end position="199"/>
    </location>
</feature>
<proteinExistence type="predicted"/>
<dbReference type="InterPro" id="IPR044867">
    <property type="entry name" value="DEUBAD_dom"/>
</dbReference>
<dbReference type="PANTHER" id="PTHR13052:SF2">
    <property type="entry name" value="NUCLEAR FACTOR KAPPA-B-BINDING PROTEIN"/>
    <property type="match status" value="1"/>
</dbReference>
<sequence>MAADQRKKRLNTASIISSREQRRVKKKKLGSLQSDINMRSDISLKWDDKKNSVVAKREQIGLTRRDLIPFIDYVPHCLNILADVLAVPREIFELDNLKEMLSYEVWQSHLSENERNYLAHFLPKGAETHQVVQELLAGDNFHFGSPFLKWGASLCSGNLHPDVVIHQERCIKTSKKLYFSELQKYHNGMIGNLLMWKERWASCEDPEEANVDKIWRSRKQSERNISADANECKYYDYEEDLAATSESGSWAADEKAGSSDNQILTRKHGELQKRKGFMKDIYDNSLAGRLKVVARPRKGEKLQKENIQHGDGSKYMSYIKVSREQHQRVKSSIKHSGNSILSRSLNRVLGNLDTFQVQSFEVFEEEERKNLQQHWLQLATRDLPVAFANWRTWQVEKRKLTQSLEQEMEEKQKSLEEDLKKENARIMLADLTGIRTIDSEATITVEVGERGNSESLLQEQIDDGAENHKSAIASEDEEQEDPDTTIQVTTDTEAAKLELTVKDDNESLPVSIHNQCLQPIPSLSGNHEFIPMDLDSDNGVIMETGDISANVSEYPENLNRVDIAVSQRHPLSSTSGVWPAISMPDSYYNSTSLNHDYTSVHALSLGYSQVFDKQPARLIDLEPDNREEDTVKDLLQRQPNDRFFFNPYTEQEIQDRNQLLQHLLKGQEGLPYHHEQKQTQLDFQPASNVSMEAGQFSGHFGEQLHPSLPLESRQKRLNDVYMHQNIQEKMFSDGLSRYVIPRQEHFSSVNVQDWSVDITHMSAPLQSQPDGGELGRNWFSGEHRVRGGWSGLDAVSATQGIGNRSITDQSLFGVMSHCNELRPGTRYDSVGSNEHFIQSGTFGEVGALVPTASNVLPQAAHPLNYFRGHESADIVKNNNMGWMNIPHQSSSLQDSLGKPFLRSWNK</sequence>
<reference evidence="6 7" key="1">
    <citation type="submission" date="2017-07" db="EMBL/GenBank/DDBJ databases">
        <title>An improved, manually edited Actinidia chinensis var. chinensis (kiwifruit) genome highlights the challenges associated with draft genomes and gene prediction in plants.</title>
        <authorList>
            <person name="Pilkington S."/>
            <person name="Crowhurst R."/>
            <person name="Hilario E."/>
            <person name="Nardozza S."/>
            <person name="Fraser L."/>
            <person name="Peng Y."/>
            <person name="Gunaseelan K."/>
            <person name="Simpson R."/>
            <person name="Tahir J."/>
            <person name="Deroles S."/>
            <person name="Templeton K."/>
            <person name="Luo Z."/>
            <person name="Davy M."/>
            <person name="Cheng C."/>
            <person name="Mcneilage M."/>
            <person name="Scaglione D."/>
            <person name="Liu Y."/>
            <person name="Zhang Q."/>
            <person name="Datson P."/>
            <person name="De Silva N."/>
            <person name="Gardiner S."/>
            <person name="Bassett H."/>
            <person name="Chagne D."/>
            <person name="Mccallum J."/>
            <person name="Dzierzon H."/>
            <person name="Deng C."/>
            <person name="Wang Y.-Y."/>
            <person name="Barron N."/>
            <person name="Manako K."/>
            <person name="Bowen J."/>
            <person name="Foster T."/>
            <person name="Erridge Z."/>
            <person name="Tiffin H."/>
            <person name="Waite C."/>
            <person name="Davies K."/>
            <person name="Grierson E."/>
            <person name="Laing W."/>
            <person name="Kirk R."/>
            <person name="Chen X."/>
            <person name="Wood M."/>
            <person name="Montefiori M."/>
            <person name="Brummell D."/>
            <person name="Schwinn K."/>
            <person name="Catanach A."/>
            <person name="Fullerton C."/>
            <person name="Li D."/>
            <person name="Meiyalaghan S."/>
            <person name="Nieuwenhuizen N."/>
            <person name="Read N."/>
            <person name="Prakash R."/>
            <person name="Hunter D."/>
            <person name="Zhang H."/>
            <person name="Mckenzie M."/>
            <person name="Knabel M."/>
            <person name="Harris A."/>
            <person name="Allan A."/>
            <person name="Chen A."/>
            <person name="Janssen B."/>
            <person name="Plunkett B."/>
            <person name="Dwamena C."/>
            <person name="Voogd C."/>
            <person name="Leif D."/>
            <person name="Lafferty D."/>
            <person name="Souleyre E."/>
            <person name="Varkonyi-Gasic E."/>
            <person name="Gambi F."/>
            <person name="Hanley J."/>
            <person name="Yao J.-L."/>
            <person name="Cheung J."/>
            <person name="David K."/>
            <person name="Warren B."/>
            <person name="Marsh K."/>
            <person name="Snowden K."/>
            <person name="Lin-Wang K."/>
            <person name="Brian L."/>
            <person name="Martinez-Sanchez M."/>
            <person name="Wang M."/>
            <person name="Ileperuma N."/>
            <person name="Macnee N."/>
            <person name="Campin R."/>
            <person name="Mcatee P."/>
            <person name="Drummond R."/>
            <person name="Espley R."/>
            <person name="Ireland H."/>
            <person name="Wu R."/>
            <person name="Atkinson R."/>
            <person name="Karunairetnam S."/>
            <person name="Bulley S."/>
            <person name="Chunkath S."/>
            <person name="Hanley Z."/>
            <person name="Storey R."/>
            <person name="Thrimawithana A."/>
            <person name="Thomson S."/>
            <person name="David C."/>
            <person name="Testolin R."/>
        </authorList>
    </citation>
    <scope>NUCLEOTIDE SEQUENCE [LARGE SCALE GENOMIC DNA]</scope>
    <source>
        <strain evidence="7">cv. Red5</strain>
        <tissue evidence="6">Young leaf</tissue>
    </source>
</reference>
<organism evidence="6 7">
    <name type="scientific">Actinidia chinensis var. chinensis</name>
    <name type="common">Chinese soft-hair kiwi</name>
    <dbReference type="NCBI Taxonomy" id="1590841"/>
    <lineage>
        <taxon>Eukaryota</taxon>
        <taxon>Viridiplantae</taxon>
        <taxon>Streptophyta</taxon>
        <taxon>Embryophyta</taxon>
        <taxon>Tracheophyta</taxon>
        <taxon>Spermatophyta</taxon>
        <taxon>Magnoliopsida</taxon>
        <taxon>eudicotyledons</taxon>
        <taxon>Gunneridae</taxon>
        <taxon>Pentapetalae</taxon>
        <taxon>asterids</taxon>
        <taxon>Ericales</taxon>
        <taxon>Actinidiaceae</taxon>
        <taxon>Actinidia</taxon>
    </lineage>
</organism>
<dbReference type="InParanoid" id="A0A2R6R0U0"/>
<accession>A0A2R6R0U0</accession>
<keyword evidence="3" id="KW-0175">Coiled coil</keyword>
<evidence type="ECO:0000256" key="3">
    <source>
        <dbReference type="SAM" id="Coils"/>
    </source>
</evidence>
<comment type="subcellular location">
    <subcellularLocation>
        <location evidence="1">Nucleus</location>
    </subcellularLocation>
</comment>
<feature type="region of interest" description="Disordered" evidence="4">
    <location>
        <begin position="886"/>
        <end position="906"/>
    </location>
</feature>
<dbReference type="STRING" id="1590841.A0A2R6R0U0"/>
<evidence type="ECO:0000256" key="1">
    <source>
        <dbReference type="ARBA" id="ARBA00004123"/>
    </source>
</evidence>
<dbReference type="OrthoDB" id="70874at2759"/>
<dbReference type="AlphaFoldDB" id="A0A2R6R0U0"/>
<feature type="coiled-coil region" evidence="3">
    <location>
        <begin position="397"/>
        <end position="425"/>
    </location>
</feature>
<dbReference type="CDD" id="cd21865">
    <property type="entry name" value="DEUBAD_NFRKB"/>
    <property type="match status" value="1"/>
</dbReference>
<dbReference type="OMA" id="MRNCEEI"/>
<dbReference type="FunCoup" id="A0A2R6R0U0">
    <property type="interactions" value="2151"/>
</dbReference>
<protein>
    <submittedName>
        <fullName evidence="6">Nuclear factor related to kappa-B-binding protein</fullName>
    </submittedName>
</protein>
<evidence type="ECO:0000313" key="7">
    <source>
        <dbReference type="Proteomes" id="UP000241394"/>
    </source>
</evidence>
<reference evidence="7" key="2">
    <citation type="journal article" date="2018" name="BMC Genomics">
        <title>A manually annotated Actinidia chinensis var. chinensis (kiwifruit) genome highlights the challenges associated with draft genomes and gene prediction in plants.</title>
        <authorList>
            <person name="Pilkington S.M."/>
            <person name="Crowhurst R."/>
            <person name="Hilario E."/>
            <person name="Nardozza S."/>
            <person name="Fraser L."/>
            <person name="Peng Y."/>
            <person name="Gunaseelan K."/>
            <person name="Simpson R."/>
            <person name="Tahir J."/>
            <person name="Deroles S.C."/>
            <person name="Templeton K."/>
            <person name="Luo Z."/>
            <person name="Davy M."/>
            <person name="Cheng C."/>
            <person name="McNeilage M."/>
            <person name="Scaglione D."/>
            <person name="Liu Y."/>
            <person name="Zhang Q."/>
            <person name="Datson P."/>
            <person name="De Silva N."/>
            <person name="Gardiner S.E."/>
            <person name="Bassett H."/>
            <person name="Chagne D."/>
            <person name="McCallum J."/>
            <person name="Dzierzon H."/>
            <person name="Deng C."/>
            <person name="Wang Y.Y."/>
            <person name="Barron L."/>
            <person name="Manako K."/>
            <person name="Bowen J."/>
            <person name="Foster T.M."/>
            <person name="Erridge Z.A."/>
            <person name="Tiffin H."/>
            <person name="Waite C.N."/>
            <person name="Davies K.M."/>
            <person name="Grierson E.P."/>
            <person name="Laing W.A."/>
            <person name="Kirk R."/>
            <person name="Chen X."/>
            <person name="Wood M."/>
            <person name="Montefiori M."/>
            <person name="Brummell D.A."/>
            <person name="Schwinn K.E."/>
            <person name="Catanach A."/>
            <person name="Fullerton C."/>
            <person name="Li D."/>
            <person name="Meiyalaghan S."/>
            <person name="Nieuwenhuizen N."/>
            <person name="Read N."/>
            <person name="Prakash R."/>
            <person name="Hunter D."/>
            <person name="Zhang H."/>
            <person name="McKenzie M."/>
            <person name="Knabel M."/>
            <person name="Harris A."/>
            <person name="Allan A.C."/>
            <person name="Gleave A."/>
            <person name="Chen A."/>
            <person name="Janssen B.J."/>
            <person name="Plunkett B."/>
            <person name="Ampomah-Dwamena C."/>
            <person name="Voogd C."/>
            <person name="Leif D."/>
            <person name="Lafferty D."/>
            <person name="Souleyre E.J.F."/>
            <person name="Varkonyi-Gasic E."/>
            <person name="Gambi F."/>
            <person name="Hanley J."/>
            <person name="Yao J.L."/>
            <person name="Cheung J."/>
            <person name="David K.M."/>
            <person name="Warren B."/>
            <person name="Marsh K."/>
            <person name="Snowden K.C."/>
            <person name="Lin-Wang K."/>
            <person name="Brian L."/>
            <person name="Martinez-Sanchez M."/>
            <person name="Wang M."/>
            <person name="Ileperuma N."/>
            <person name="Macnee N."/>
            <person name="Campin R."/>
            <person name="McAtee P."/>
            <person name="Drummond R.S.M."/>
            <person name="Espley R.V."/>
            <person name="Ireland H.S."/>
            <person name="Wu R."/>
            <person name="Atkinson R.G."/>
            <person name="Karunairetnam S."/>
            <person name="Bulley S."/>
            <person name="Chunkath S."/>
            <person name="Hanley Z."/>
            <person name="Storey R."/>
            <person name="Thrimawithana A.H."/>
            <person name="Thomson S."/>
            <person name="David C."/>
            <person name="Testolin R."/>
            <person name="Huang H."/>
            <person name="Hellens R.P."/>
            <person name="Schaffer R.J."/>
        </authorList>
    </citation>
    <scope>NUCLEOTIDE SEQUENCE [LARGE SCALE GENOMIC DNA]</scope>
    <source>
        <strain evidence="7">cv. Red5</strain>
    </source>
</reference>